<evidence type="ECO:0000313" key="3">
    <source>
        <dbReference type="WBParaSite" id="sdigi.contig21.g1809.t1"/>
    </source>
</evidence>
<evidence type="ECO:0000313" key="2">
    <source>
        <dbReference type="Proteomes" id="UP000887581"/>
    </source>
</evidence>
<organism evidence="2 3">
    <name type="scientific">Setaria digitata</name>
    <dbReference type="NCBI Taxonomy" id="48799"/>
    <lineage>
        <taxon>Eukaryota</taxon>
        <taxon>Metazoa</taxon>
        <taxon>Ecdysozoa</taxon>
        <taxon>Nematoda</taxon>
        <taxon>Chromadorea</taxon>
        <taxon>Rhabditida</taxon>
        <taxon>Spirurina</taxon>
        <taxon>Spiruromorpha</taxon>
        <taxon>Filarioidea</taxon>
        <taxon>Setariidae</taxon>
        <taxon>Setaria</taxon>
    </lineage>
</organism>
<feature type="region of interest" description="Disordered" evidence="1">
    <location>
        <begin position="39"/>
        <end position="58"/>
    </location>
</feature>
<dbReference type="WBParaSite" id="sdigi.contig21.g1809.t1">
    <property type="protein sequence ID" value="sdigi.contig21.g1809.t1"/>
    <property type="gene ID" value="sdigi.contig21.g1809"/>
</dbReference>
<reference evidence="3" key="1">
    <citation type="submission" date="2022-11" db="UniProtKB">
        <authorList>
            <consortium name="WormBaseParasite"/>
        </authorList>
    </citation>
    <scope>IDENTIFICATION</scope>
</reference>
<dbReference type="Proteomes" id="UP000887581">
    <property type="component" value="Unplaced"/>
</dbReference>
<sequence>MIVVLDGLLPRICRSILVSGSTRSADVMHSLCEDPRPVVHNVPPGYDPSQPPQILPIT</sequence>
<accession>A0A915PP73</accession>
<feature type="compositionally biased region" description="Pro residues" evidence="1">
    <location>
        <begin position="45"/>
        <end position="58"/>
    </location>
</feature>
<protein>
    <submittedName>
        <fullName evidence="3">Uncharacterized protein</fullName>
    </submittedName>
</protein>
<keyword evidence="2" id="KW-1185">Reference proteome</keyword>
<dbReference type="AlphaFoldDB" id="A0A915PP73"/>
<evidence type="ECO:0000256" key="1">
    <source>
        <dbReference type="SAM" id="MobiDB-lite"/>
    </source>
</evidence>
<proteinExistence type="predicted"/>
<name>A0A915PP73_9BILA</name>